<dbReference type="Proteomes" id="UP000623608">
    <property type="component" value="Unassembled WGS sequence"/>
</dbReference>
<gene>
    <name evidence="3" type="ORF">Ate02nite_04640</name>
</gene>
<proteinExistence type="inferred from homology"/>
<dbReference type="Gene3D" id="3.30.70.1060">
    <property type="entry name" value="Dimeric alpha+beta barrel"/>
    <property type="match status" value="1"/>
</dbReference>
<dbReference type="PANTHER" id="PTHR35174:SF3">
    <property type="entry name" value="BLL7171 PROTEIN"/>
    <property type="match status" value="1"/>
</dbReference>
<dbReference type="AlphaFoldDB" id="A0A919TQ33"/>
<sequence>MDVDGYDHMLTAARKAGPKNEEIDVKYMLMMFGDATDMMEARSTDWVRDMVAFMGNFNADLEKSGEFVTAEGLDFPSTAKTVNLVDGQVVVSDGPFAEAKEALAGFWIFDVKDEARAIELASKVVVWAERVELRKVGEAPDV</sequence>
<protein>
    <recommendedName>
        <fullName evidence="2">YCII-related domain-containing protein</fullName>
    </recommendedName>
</protein>
<dbReference type="RefSeq" id="WP_203798120.1">
    <property type="nucleotide sequence ID" value="NZ_BOMY01000002.1"/>
</dbReference>
<dbReference type="PANTHER" id="PTHR35174">
    <property type="entry name" value="BLL7171 PROTEIN-RELATED"/>
    <property type="match status" value="1"/>
</dbReference>
<reference evidence="3" key="1">
    <citation type="submission" date="2021-01" db="EMBL/GenBank/DDBJ databases">
        <title>Whole genome shotgun sequence of Actinoplanes tereljensis NBRC 105297.</title>
        <authorList>
            <person name="Komaki H."/>
            <person name="Tamura T."/>
        </authorList>
    </citation>
    <scope>NUCLEOTIDE SEQUENCE</scope>
    <source>
        <strain evidence="3">NBRC 105297</strain>
    </source>
</reference>
<evidence type="ECO:0000256" key="1">
    <source>
        <dbReference type="ARBA" id="ARBA00007689"/>
    </source>
</evidence>
<dbReference type="Pfam" id="PF03795">
    <property type="entry name" value="YCII"/>
    <property type="match status" value="1"/>
</dbReference>
<name>A0A919TQ33_9ACTN</name>
<evidence type="ECO:0000313" key="3">
    <source>
        <dbReference type="EMBL" id="GIF17734.1"/>
    </source>
</evidence>
<accession>A0A919TQ33</accession>
<dbReference type="EMBL" id="BOMY01000002">
    <property type="protein sequence ID" value="GIF17734.1"/>
    <property type="molecule type" value="Genomic_DNA"/>
</dbReference>
<evidence type="ECO:0000313" key="4">
    <source>
        <dbReference type="Proteomes" id="UP000623608"/>
    </source>
</evidence>
<organism evidence="3 4">
    <name type="scientific">Paractinoplanes tereljensis</name>
    <dbReference type="NCBI Taxonomy" id="571912"/>
    <lineage>
        <taxon>Bacteria</taxon>
        <taxon>Bacillati</taxon>
        <taxon>Actinomycetota</taxon>
        <taxon>Actinomycetes</taxon>
        <taxon>Micromonosporales</taxon>
        <taxon>Micromonosporaceae</taxon>
        <taxon>Paractinoplanes</taxon>
    </lineage>
</organism>
<dbReference type="SUPFAM" id="SSF54909">
    <property type="entry name" value="Dimeric alpha+beta barrel"/>
    <property type="match status" value="1"/>
</dbReference>
<keyword evidence="4" id="KW-1185">Reference proteome</keyword>
<comment type="similarity">
    <text evidence="1">Belongs to the YciI family.</text>
</comment>
<feature type="domain" description="YCII-related" evidence="2">
    <location>
        <begin position="45"/>
        <end position="124"/>
    </location>
</feature>
<dbReference type="InterPro" id="IPR005545">
    <property type="entry name" value="YCII"/>
</dbReference>
<evidence type="ECO:0000259" key="2">
    <source>
        <dbReference type="Pfam" id="PF03795"/>
    </source>
</evidence>
<comment type="caution">
    <text evidence="3">The sequence shown here is derived from an EMBL/GenBank/DDBJ whole genome shotgun (WGS) entry which is preliminary data.</text>
</comment>
<dbReference type="InterPro" id="IPR011008">
    <property type="entry name" value="Dimeric_a/b-barrel"/>
</dbReference>